<evidence type="ECO:0000256" key="14">
    <source>
        <dbReference type="ARBA" id="ARBA00023136"/>
    </source>
</evidence>
<feature type="domain" description="Protein kinase" evidence="23">
    <location>
        <begin position="1420"/>
        <end position="1692"/>
    </location>
</feature>
<dbReference type="InterPro" id="IPR006211">
    <property type="entry name" value="Furin-like_Cys-rich_dom"/>
</dbReference>
<evidence type="ECO:0000256" key="1">
    <source>
        <dbReference type="ARBA" id="ARBA00004479"/>
    </source>
</evidence>
<dbReference type="SUPFAM" id="SSF52058">
    <property type="entry name" value="L domain-like"/>
    <property type="match status" value="2"/>
</dbReference>
<comment type="subcellular location">
    <subcellularLocation>
        <location evidence="1">Membrane</location>
        <topology evidence="1">Single-pass type I membrane protein</topology>
    </subcellularLocation>
</comment>
<dbReference type="GO" id="GO:0042593">
    <property type="term" value="P:glucose homeostasis"/>
    <property type="evidence" value="ECO:0007669"/>
    <property type="project" value="TreeGrafter"/>
</dbReference>
<evidence type="ECO:0000313" key="25">
    <source>
        <dbReference type="EMBL" id="CAD5220689.1"/>
    </source>
</evidence>
<feature type="region of interest" description="Disordered" evidence="21">
    <location>
        <begin position="1861"/>
        <end position="1896"/>
    </location>
</feature>
<dbReference type="SUPFAM" id="SSF56112">
    <property type="entry name" value="Protein kinase-like (PK-like)"/>
    <property type="match status" value="1"/>
</dbReference>
<keyword evidence="17" id="KW-0325">Glycoprotein</keyword>
<dbReference type="Pfam" id="PF00757">
    <property type="entry name" value="Furin-like"/>
    <property type="match status" value="1"/>
</dbReference>
<evidence type="ECO:0000256" key="11">
    <source>
        <dbReference type="ARBA" id="ARBA00022777"/>
    </source>
</evidence>
<keyword evidence="7" id="KW-0479">Metal-binding</keyword>
<dbReference type="Pfam" id="PF01030">
    <property type="entry name" value="Recep_L_domain"/>
    <property type="match status" value="2"/>
</dbReference>
<dbReference type="InterPro" id="IPR036116">
    <property type="entry name" value="FN3_sf"/>
</dbReference>
<dbReference type="EMBL" id="CAJFDI010000003">
    <property type="protein sequence ID" value="CAD5220689.1"/>
    <property type="molecule type" value="Genomic_DNA"/>
</dbReference>
<dbReference type="GO" id="GO:0046872">
    <property type="term" value="F:metal ion binding"/>
    <property type="evidence" value="ECO:0007669"/>
    <property type="project" value="UniProtKB-KW"/>
</dbReference>
<keyword evidence="14 22" id="KW-0472">Membrane</keyword>
<sequence length="2016" mass="230069">MAIRLYGDALYTFSSHYQKLMVEEISTTSREDVTPRMDYFYKNFVLNKKLKRPMLQESYKFNTAIFCVNEVVFGTSLREIGAIPLSLVSKIGFLPFYIENVFIDSSATKKEAVAAIRFGHDARGLIISPAAKPLIFTQVLNALSSNLGHLECSVQVFDYFGVDKLRLKSLKLLWPARIGGIFALMDASVSEIDLSEFGDLALNELFFHIHEYKSNRSVKVVRIKLESDTGIWTIRNLMMNLNWMFPNLEELKVIVSDERFVVEMRSFNFADFFLHRYISSDLALEFQLKFELNFNFEHSTVSSRTELAFPEDVDRICNDLLSIVSKLDNIISSKLIKNGDFRKYEIIQKHPSKNITTTSHTLVKVTNLEITRYDGNNDLTTATMFIFHGSLPWPCILILVWAVAEAARNEIVCDQIDLRNDPKGRQYKGDVNCTIVEGDFIISMITQDNVTDDHYPVYTRLREITGSLVMFHSKALISLGRIFPNLRVIGGDHLVMNYALVVYQNRDLKSIGLSKLTLIKNGGVRIADNARVCYTRYINWNSMLYGKIKDVIIDPDDSQCQEQCIVSQDQLCERTDGNLACWSPNTCQIKCAHHRYPNGTFGPGCSEKGEKCHPLCLGGCFVAQDPGSCFTCRNVALNGICISHCPEGFYEYRNRKCVTKQECEEMLPLHSEGTFKKKEEYKAFKGICHYRCPSGYQEDPTNSRNCIKCVGHCPKKCAATTQVDSAGAALKYKGCNIIEGNLEIEIRIGNEANTEKFTEAFGEVEEIQGYLMIRFSSVLVTLHMFQKLRIIGGNELWHNYSLVILDNQNLRELFPLRYDKFTIKRGKIHIVNNRMLCYKKIQNFLEMTGMKYNVTEADVSARSNGDRAICDEMPLEIEVTGVEPHGFTIRWAPFNLVDTDHRKFIGYQIFYKKVEKIDPNLSIDEDRSACADTWRMQFTEATIDESGEPGSEVAANSGELITTGVEANSLYAFYVQTRVVNHPGARNAISKVDFVKTHFGVPDPPRLRFSETLSDDQVEVTFDPPPIPRGTITHYTVEWEIQTDMEFLEHANACLDDWSKIRETTQPQKPQEGVCMKDQGCCECKDVDEQKQTVSRKQYDVKGIPVEESRLDESGAFENAIQNLIFIQSVDSGPRTKKIEKTTDRESFFKVKRAVDKAAPSSTVSVQDILSKKKYAYNISRLDLSDPKFPAEFRNKGQINITGQSIILAGLPHFTEYTISIYACQDISEPDNSCSQKPAWANVRTAPIPEFDRVDESTVFVWNGTDGKPDSRHVTWSPPKNPNGPILAYHVKLFKGDSIPMPLCINKTEYEKNGGVTFTGLTDGDYTFHISTVTLAGVSEPTVVPSLFILNNKGPNYILWILIFLLIIMLLALLGVYIIPLFIPDRIKKMKMASFTMNPEYLTELMMYEKDEWELERDVITLESEIGKGNFGKVFYGRANNVKSMAGIEFSECAVKTLSTEVGGQDRVPFLAEAHLMKKYKSPHVVMLLGVVSDPPVMVVMEYMKHGSLRDYLTRFNPHDEHYENKYLTYKRMVLWALEIADGMAYLENKKFVHRDLAARNCMVDKNEIVKIGDFGFTRDIYYRDYYKPTGNHLMPVRWMSPEALRDARYTSKSDVWSYGIVLYEILSLGAQPYGGLSNDSVFSYVVNDKFCLVRPHGCPIFWYALMRSCWRYNPLDRPFFWEIVQYLSTFLDRGEPILDVAFALNMEKEEIQKTEADRTDFYKSIIGDFAGPNNGAIYTSGNDRRRRKRNRRHGGRTDIDRTLNGMESDSKEDEEARNYNLHAAIKFMVDNDMRVLDGFEDEEHKISMHYYDGMPIDAWEEMAELHRAIEMSEQMVQNGEEDDERLTELNDDRILDFVDGDMGDSDHRYDEGEAGDVEESVTETDDTESGNYESEIRRPNIIERFAKDFKIYPMDLDRGSDMTKLLPPRDKLITEIRNEYVPELSATALDYASESGQTDSTESKQDGMDIAELEALRESCKKNLPHPSKSNIRSQNSVPSLPSIAEVDLARYSNN</sequence>
<dbReference type="SMART" id="SM00219">
    <property type="entry name" value="TyrKc"/>
    <property type="match status" value="1"/>
</dbReference>
<keyword evidence="4" id="KW-0808">Transferase</keyword>
<keyword evidence="26" id="KW-1185">Reference proteome</keyword>
<organism evidence="25 26">
    <name type="scientific">Bursaphelenchus xylophilus</name>
    <name type="common">Pinewood nematode worm</name>
    <name type="synonym">Aphelenchoides xylophilus</name>
    <dbReference type="NCBI Taxonomy" id="6326"/>
    <lineage>
        <taxon>Eukaryota</taxon>
        <taxon>Metazoa</taxon>
        <taxon>Ecdysozoa</taxon>
        <taxon>Nematoda</taxon>
        <taxon>Chromadorea</taxon>
        <taxon>Rhabditida</taxon>
        <taxon>Tylenchina</taxon>
        <taxon>Tylenchomorpha</taxon>
        <taxon>Aphelenchoidea</taxon>
        <taxon>Aphelenchoididae</taxon>
        <taxon>Bursaphelenchus</taxon>
    </lineage>
</organism>
<keyword evidence="12 20" id="KW-0067">ATP-binding</keyword>
<dbReference type="CDD" id="cd00064">
    <property type="entry name" value="FU"/>
    <property type="match status" value="1"/>
</dbReference>
<dbReference type="Gene3D" id="2.10.220.10">
    <property type="entry name" value="Hormone Receptor, Insulin-like Growth Factor Receptor 1, Chain A, domain 2"/>
    <property type="match status" value="1"/>
</dbReference>
<dbReference type="InterPro" id="IPR050122">
    <property type="entry name" value="RTK"/>
</dbReference>
<dbReference type="CDD" id="cd00063">
    <property type="entry name" value="FN3"/>
    <property type="match status" value="2"/>
</dbReference>
<evidence type="ECO:0000256" key="16">
    <source>
        <dbReference type="ARBA" id="ARBA00023170"/>
    </source>
</evidence>
<dbReference type="PANTHER" id="PTHR24416">
    <property type="entry name" value="TYROSINE-PROTEIN KINASE RECEPTOR"/>
    <property type="match status" value="1"/>
</dbReference>
<keyword evidence="16" id="KW-0675">Receptor</keyword>
<dbReference type="Gene3D" id="3.30.200.20">
    <property type="entry name" value="Phosphorylase Kinase, domain 1"/>
    <property type="match status" value="1"/>
</dbReference>
<dbReference type="GO" id="GO:0043410">
    <property type="term" value="P:positive regulation of MAPK cascade"/>
    <property type="evidence" value="ECO:0007669"/>
    <property type="project" value="TreeGrafter"/>
</dbReference>
<evidence type="ECO:0000256" key="20">
    <source>
        <dbReference type="PROSITE-ProRule" id="PRU10141"/>
    </source>
</evidence>
<evidence type="ECO:0000256" key="7">
    <source>
        <dbReference type="ARBA" id="ARBA00022723"/>
    </source>
</evidence>
<dbReference type="GO" id="GO:0030424">
    <property type="term" value="C:axon"/>
    <property type="evidence" value="ECO:0007669"/>
    <property type="project" value="TreeGrafter"/>
</dbReference>
<feature type="domain" description="Fibronectin type-III" evidence="24">
    <location>
        <begin position="1255"/>
        <end position="1352"/>
    </location>
</feature>
<evidence type="ECO:0000259" key="23">
    <source>
        <dbReference type="PROSITE" id="PS50011"/>
    </source>
</evidence>
<dbReference type="Pfam" id="PF00041">
    <property type="entry name" value="fn3"/>
    <property type="match status" value="1"/>
</dbReference>
<evidence type="ECO:0000256" key="2">
    <source>
        <dbReference type="ARBA" id="ARBA00011902"/>
    </source>
</evidence>
<dbReference type="EC" id="2.7.10.1" evidence="2"/>
<dbReference type="InterPro" id="IPR001245">
    <property type="entry name" value="Ser-Thr/Tyr_kinase_cat_dom"/>
</dbReference>
<dbReference type="PROSITE" id="PS00107">
    <property type="entry name" value="PROTEIN_KINASE_ATP"/>
    <property type="match status" value="1"/>
</dbReference>
<dbReference type="InterPro" id="IPR006212">
    <property type="entry name" value="Furin_repeat"/>
</dbReference>
<dbReference type="EMBL" id="CAJFCV020000003">
    <property type="protein sequence ID" value="CAG9106986.1"/>
    <property type="molecule type" value="Genomic_DNA"/>
</dbReference>
<dbReference type="PROSITE" id="PS50853">
    <property type="entry name" value="FN3"/>
    <property type="match status" value="1"/>
</dbReference>
<reference evidence="25" key="1">
    <citation type="submission" date="2020-09" db="EMBL/GenBank/DDBJ databases">
        <authorList>
            <person name="Kikuchi T."/>
        </authorList>
    </citation>
    <scope>NUCLEOTIDE SEQUENCE</scope>
    <source>
        <strain evidence="25">Ka4C1</strain>
    </source>
</reference>
<feature type="transmembrane region" description="Helical" evidence="22">
    <location>
        <begin position="1357"/>
        <end position="1383"/>
    </location>
</feature>
<dbReference type="PANTHER" id="PTHR24416:SF525">
    <property type="entry name" value="INSULIN-LIKE RECEPTOR"/>
    <property type="match status" value="1"/>
</dbReference>
<comment type="caution">
    <text evidence="25">The sequence shown here is derived from an EMBL/GenBank/DDBJ whole genome shotgun (WGS) entry which is preliminary data.</text>
</comment>
<evidence type="ECO:0000256" key="5">
    <source>
        <dbReference type="ARBA" id="ARBA00022685"/>
    </source>
</evidence>
<evidence type="ECO:0000256" key="15">
    <source>
        <dbReference type="ARBA" id="ARBA00023137"/>
    </source>
</evidence>
<keyword evidence="10 20" id="KW-0547">Nucleotide-binding</keyword>
<evidence type="ECO:0000256" key="4">
    <source>
        <dbReference type="ARBA" id="ARBA00022679"/>
    </source>
</evidence>
<dbReference type="PROSITE" id="PS00109">
    <property type="entry name" value="PROTEIN_KINASE_TYR"/>
    <property type="match status" value="1"/>
</dbReference>
<gene>
    <name evidence="25" type="ORF">BXYJ_LOCUS6304</name>
</gene>
<name>A0A7I8WK92_BURXY</name>
<keyword evidence="15" id="KW-0829">Tyrosine-protein kinase</keyword>
<dbReference type="FunFam" id="1.10.510.10:FF:000554">
    <property type="entry name" value="Predicted protein"/>
    <property type="match status" value="1"/>
</dbReference>
<dbReference type="InterPro" id="IPR036941">
    <property type="entry name" value="Rcpt_L-dom_sf"/>
</dbReference>
<feature type="compositionally biased region" description="Acidic residues" evidence="21">
    <location>
        <begin position="1873"/>
        <end position="1889"/>
    </location>
</feature>
<evidence type="ECO:0000256" key="13">
    <source>
        <dbReference type="ARBA" id="ARBA00022989"/>
    </source>
</evidence>
<dbReference type="GO" id="GO:0005009">
    <property type="term" value="F:insulin receptor activity"/>
    <property type="evidence" value="ECO:0007669"/>
    <property type="project" value="TreeGrafter"/>
</dbReference>
<evidence type="ECO:0000259" key="24">
    <source>
        <dbReference type="PROSITE" id="PS50853"/>
    </source>
</evidence>
<keyword evidence="11" id="KW-0418">Kinase</keyword>
<dbReference type="SUPFAM" id="SSF49265">
    <property type="entry name" value="Fibronectin type III"/>
    <property type="match status" value="2"/>
</dbReference>
<proteinExistence type="predicted"/>
<keyword evidence="6 22" id="KW-0812">Transmembrane</keyword>
<keyword evidence="8" id="KW-0732">Signal</keyword>
<dbReference type="SMART" id="SM00060">
    <property type="entry name" value="FN3"/>
    <property type="match status" value="3"/>
</dbReference>
<keyword evidence="5" id="KW-0165">Cleavage on pair of basic residues</keyword>
<dbReference type="InterPro" id="IPR008266">
    <property type="entry name" value="Tyr_kinase_AS"/>
</dbReference>
<dbReference type="InterPro" id="IPR020635">
    <property type="entry name" value="Tyr_kinase_cat_dom"/>
</dbReference>
<dbReference type="Proteomes" id="UP000582659">
    <property type="component" value="Unassembled WGS sequence"/>
</dbReference>
<dbReference type="Gene3D" id="2.60.40.10">
    <property type="entry name" value="Immunoglobulins"/>
    <property type="match status" value="3"/>
</dbReference>
<feature type="region of interest" description="Disordered" evidence="21">
    <location>
        <begin position="1983"/>
        <end position="2016"/>
    </location>
</feature>
<dbReference type="Gene3D" id="1.10.510.10">
    <property type="entry name" value="Transferase(Phosphotransferase) domain 1"/>
    <property type="match status" value="1"/>
</dbReference>
<feature type="binding site" evidence="20">
    <location>
        <position position="1456"/>
    </location>
    <ligand>
        <name>ATP</name>
        <dbReference type="ChEBI" id="CHEBI:30616"/>
    </ligand>
</feature>
<evidence type="ECO:0000256" key="10">
    <source>
        <dbReference type="ARBA" id="ARBA00022741"/>
    </source>
</evidence>
<dbReference type="GO" id="GO:0051897">
    <property type="term" value="P:positive regulation of phosphatidylinositol 3-kinase/protein kinase B signal transduction"/>
    <property type="evidence" value="ECO:0007669"/>
    <property type="project" value="TreeGrafter"/>
</dbReference>
<evidence type="ECO:0000256" key="21">
    <source>
        <dbReference type="SAM" id="MobiDB-lite"/>
    </source>
</evidence>
<dbReference type="Pfam" id="PF07714">
    <property type="entry name" value="PK_Tyr_Ser-Thr"/>
    <property type="match status" value="1"/>
</dbReference>
<dbReference type="PROSITE" id="PS50011">
    <property type="entry name" value="PROTEIN_KINASE_DOM"/>
    <property type="match status" value="1"/>
</dbReference>
<keyword evidence="13 22" id="KW-1133">Transmembrane helix</keyword>
<protein>
    <recommendedName>
        <fullName evidence="2">receptor protein-tyrosine kinase</fullName>
        <ecNumber evidence="2">2.7.10.1</ecNumber>
    </recommendedName>
</protein>
<dbReference type="PRINTS" id="PR00109">
    <property type="entry name" value="TYRKINASE"/>
</dbReference>
<dbReference type="SMART" id="SM00261">
    <property type="entry name" value="FU"/>
    <property type="match status" value="1"/>
</dbReference>
<dbReference type="OrthoDB" id="546826at2759"/>
<dbReference type="InterPro" id="IPR000494">
    <property type="entry name" value="Rcpt_L-dom"/>
</dbReference>
<comment type="catalytic activity">
    <reaction evidence="19">
        <text>L-tyrosyl-[protein] + ATP = O-phospho-L-tyrosyl-[protein] + ADP + H(+)</text>
        <dbReference type="Rhea" id="RHEA:10596"/>
        <dbReference type="Rhea" id="RHEA-COMP:10136"/>
        <dbReference type="Rhea" id="RHEA-COMP:20101"/>
        <dbReference type="ChEBI" id="CHEBI:15378"/>
        <dbReference type="ChEBI" id="CHEBI:30616"/>
        <dbReference type="ChEBI" id="CHEBI:46858"/>
        <dbReference type="ChEBI" id="CHEBI:61978"/>
        <dbReference type="ChEBI" id="CHEBI:456216"/>
        <dbReference type="EC" id="2.7.10.1"/>
    </reaction>
</comment>
<evidence type="ECO:0000256" key="17">
    <source>
        <dbReference type="ARBA" id="ARBA00023180"/>
    </source>
</evidence>
<dbReference type="InterPro" id="IPR003961">
    <property type="entry name" value="FN3_dom"/>
</dbReference>
<dbReference type="InterPro" id="IPR017441">
    <property type="entry name" value="Protein_kinase_ATP_BS"/>
</dbReference>
<feature type="compositionally biased region" description="Basic residues" evidence="21">
    <location>
        <begin position="1745"/>
        <end position="1755"/>
    </location>
</feature>
<evidence type="ECO:0000256" key="18">
    <source>
        <dbReference type="ARBA" id="ARBA00023211"/>
    </source>
</evidence>
<feature type="region of interest" description="Disordered" evidence="21">
    <location>
        <begin position="1737"/>
        <end position="1775"/>
    </location>
</feature>
<evidence type="ECO:0000256" key="9">
    <source>
        <dbReference type="ARBA" id="ARBA00022737"/>
    </source>
</evidence>
<evidence type="ECO:0000256" key="22">
    <source>
        <dbReference type="SAM" id="Phobius"/>
    </source>
</evidence>
<keyword evidence="18" id="KW-0464">Manganese</keyword>
<keyword evidence="9" id="KW-0677">Repeat</keyword>
<evidence type="ECO:0000256" key="8">
    <source>
        <dbReference type="ARBA" id="ARBA00022729"/>
    </source>
</evidence>
<dbReference type="SUPFAM" id="SSF57184">
    <property type="entry name" value="Growth factor receptor domain"/>
    <property type="match status" value="1"/>
</dbReference>
<dbReference type="InterPro" id="IPR013783">
    <property type="entry name" value="Ig-like_fold"/>
</dbReference>
<dbReference type="InterPro" id="IPR009030">
    <property type="entry name" value="Growth_fac_rcpt_cys_sf"/>
</dbReference>
<evidence type="ECO:0000256" key="12">
    <source>
        <dbReference type="ARBA" id="ARBA00022840"/>
    </source>
</evidence>
<dbReference type="InterPro" id="IPR011009">
    <property type="entry name" value="Kinase-like_dom_sf"/>
</dbReference>
<keyword evidence="3" id="KW-0597">Phosphoprotein</keyword>
<dbReference type="GO" id="GO:0005899">
    <property type="term" value="C:insulin receptor complex"/>
    <property type="evidence" value="ECO:0007669"/>
    <property type="project" value="TreeGrafter"/>
</dbReference>
<evidence type="ECO:0000256" key="3">
    <source>
        <dbReference type="ARBA" id="ARBA00022553"/>
    </source>
</evidence>
<feature type="compositionally biased region" description="Polar residues" evidence="21">
    <location>
        <begin position="1989"/>
        <end position="2001"/>
    </location>
</feature>
<evidence type="ECO:0000313" key="26">
    <source>
        <dbReference type="Proteomes" id="UP000659654"/>
    </source>
</evidence>
<dbReference type="GO" id="GO:0043560">
    <property type="term" value="F:insulin receptor substrate binding"/>
    <property type="evidence" value="ECO:0007669"/>
    <property type="project" value="TreeGrafter"/>
</dbReference>
<evidence type="ECO:0000256" key="6">
    <source>
        <dbReference type="ARBA" id="ARBA00022692"/>
    </source>
</evidence>
<dbReference type="InterPro" id="IPR000719">
    <property type="entry name" value="Prot_kinase_dom"/>
</dbReference>
<dbReference type="Gene3D" id="3.80.20.20">
    <property type="entry name" value="Receptor L-domain"/>
    <property type="match status" value="2"/>
</dbReference>
<dbReference type="SMR" id="A0A7I8WK92"/>
<dbReference type="GO" id="GO:0005524">
    <property type="term" value="F:ATP binding"/>
    <property type="evidence" value="ECO:0007669"/>
    <property type="project" value="UniProtKB-UniRule"/>
</dbReference>
<evidence type="ECO:0000256" key="19">
    <source>
        <dbReference type="ARBA" id="ARBA00051243"/>
    </source>
</evidence>
<dbReference type="Proteomes" id="UP000659654">
    <property type="component" value="Unassembled WGS sequence"/>
</dbReference>
<accession>A0A7I8WK92</accession>